<name>A0A8S5MKN2_9CAUD</name>
<protein>
    <submittedName>
        <fullName evidence="1">DDB1- and CUL4-associated factor 16</fullName>
    </submittedName>
</protein>
<organism evidence="1">
    <name type="scientific">Siphoviridae sp. ctXZx16</name>
    <dbReference type="NCBI Taxonomy" id="2826371"/>
    <lineage>
        <taxon>Viruses</taxon>
        <taxon>Duplodnaviria</taxon>
        <taxon>Heunggongvirae</taxon>
        <taxon>Uroviricota</taxon>
        <taxon>Caudoviricetes</taxon>
    </lineage>
</organism>
<reference evidence="1" key="1">
    <citation type="journal article" date="2021" name="Proc. Natl. Acad. Sci. U.S.A.">
        <title>A Catalog of Tens of Thousands of Viruses from Human Metagenomes Reveals Hidden Associations with Chronic Diseases.</title>
        <authorList>
            <person name="Tisza M.J."/>
            <person name="Buck C.B."/>
        </authorList>
    </citation>
    <scope>NUCLEOTIDE SEQUENCE</scope>
    <source>
        <strain evidence="1">CtXZx16</strain>
    </source>
</reference>
<sequence length="80" mass="8962">MTQLEKIDYAIKSLEIAKAEAQKVENGKGNGRSGTVIRESLKMASRIARQVANSCVLGCCTYWRRGHELFVNDEDEQSDN</sequence>
<dbReference type="EMBL" id="BK014925">
    <property type="protein sequence ID" value="DAD82885.1"/>
    <property type="molecule type" value="Genomic_DNA"/>
</dbReference>
<proteinExistence type="predicted"/>
<accession>A0A8S5MKN2</accession>
<evidence type="ECO:0000313" key="1">
    <source>
        <dbReference type="EMBL" id="DAD82885.1"/>
    </source>
</evidence>